<dbReference type="InterPro" id="IPR006680">
    <property type="entry name" value="Amidohydro-rel"/>
</dbReference>
<dbReference type="Pfam" id="PF04909">
    <property type="entry name" value="Amidohydro_2"/>
    <property type="match status" value="1"/>
</dbReference>
<dbReference type="InterPro" id="IPR032466">
    <property type="entry name" value="Metal_Hydrolase"/>
</dbReference>
<dbReference type="GO" id="GO:0016787">
    <property type="term" value="F:hydrolase activity"/>
    <property type="evidence" value="ECO:0007669"/>
    <property type="project" value="InterPro"/>
</dbReference>
<evidence type="ECO:0000313" key="3">
    <source>
        <dbReference type="EMBL" id="ORW72663.1"/>
    </source>
</evidence>
<dbReference type="PANTHER" id="PTHR21240">
    <property type="entry name" value="2-AMINO-3-CARBOXYLMUCONATE-6-SEMIALDEHYDE DECARBOXYLASE"/>
    <property type="match status" value="1"/>
</dbReference>
<dbReference type="SUPFAM" id="SSF51556">
    <property type="entry name" value="Metallo-dependent hydrolases"/>
    <property type="match status" value="1"/>
</dbReference>
<dbReference type="GO" id="GO:0005737">
    <property type="term" value="C:cytoplasm"/>
    <property type="evidence" value="ECO:0007669"/>
    <property type="project" value="TreeGrafter"/>
</dbReference>
<evidence type="ECO:0000256" key="1">
    <source>
        <dbReference type="ARBA" id="ARBA00023239"/>
    </source>
</evidence>
<evidence type="ECO:0000313" key="4">
    <source>
        <dbReference type="Proteomes" id="UP000193387"/>
    </source>
</evidence>
<dbReference type="GO" id="GO:0016831">
    <property type="term" value="F:carboxy-lyase activity"/>
    <property type="evidence" value="ECO:0007669"/>
    <property type="project" value="InterPro"/>
</dbReference>
<feature type="domain" description="Amidohydrolase-related" evidence="2">
    <location>
        <begin position="14"/>
        <end position="370"/>
    </location>
</feature>
<organism evidence="3 4">
    <name type="scientific">Mycobacterium saskatchewanense</name>
    <dbReference type="NCBI Taxonomy" id="220927"/>
    <lineage>
        <taxon>Bacteria</taxon>
        <taxon>Bacillati</taxon>
        <taxon>Actinomycetota</taxon>
        <taxon>Actinomycetes</taxon>
        <taxon>Mycobacteriales</taxon>
        <taxon>Mycobacteriaceae</taxon>
        <taxon>Mycobacterium</taxon>
        <taxon>Mycobacterium simiae complex</taxon>
    </lineage>
</organism>
<dbReference type="GO" id="GO:0019748">
    <property type="term" value="P:secondary metabolic process"/>
    <property type="evidence" value="ECO:0007669"/>
    <property type="project" value="TreeGrafter"/>
</dbReference>
<dbReference type="RefSeq" id="WP_085255074.1">
    <property type="nucleotide sequence ID" value="NZ_AP022573.1"/>
</dbReference>
<proteinExistence type="predicted"/>
<dbReference type="Gene3D" id="3.20.20.140">
    <property type="entry name" value="Metal-dependent hydrolases"/>
    <property type="match status" value="1"/>
</dbReference>
<accession>A0AAJ3TXA7</accession>
<comment type="caution">
    <text evidence="3">The sequence shown here is derived from an EMBL/GenBank/DDBJ whole genome shotgun (WGS) entry which is preliminary data.</text>
</comment>
<dbReference type="AlphaFoldDB" id="A0AAJ3TXA7"/>
<name>A0AAJ3TXA7_9MYCO</name>
<sequence>MKVIDVDCHFEVAVTPEEHPLYGLRDVIPTAAQYMCETLVGDLYNVTPLGDVPPIEEFGAFLPAENRASSEIATLENVAEPPFESMTPDQRLAWFDEAGIDFALINPGAIGILSYFLGERSGEAMRLCNAFHAERLHGYTDRMSPVTMVDWSDVDNAIAELTRMRALGSRAFWLRAQPHSGMSPAHPDWDKVWSAATDLGMAAVLHVGMTPAAFSGGWGNAGWNNPRGSGLGGFFRFANAMRHQPAEMLLASMVYGGVFGRHPTLTVITEEIGVGWLPYFVTRCDLLGFAGPWCFDRTPGEMVRQQVRAAPLPGLGDPNPIGDDLAGLAEMLVFSSDYPHGEGNRAPRALFSPSLAKMTSPQQEQFLGGNILDCFARMGDPLPV</sequence>
<dbReference type="InterPro" id="IPR032465">
    <property type="entry name" value="ACMSD"/>
</dbReference>
<keyword evidence="4" id="KW-1185">Reference proteome</keyword>
<dbReference type="EMBL" id="LQPR01000022">
    <property type="protein sequence ID" value="ORW72663.1"/>
    <property type="molecule type" value="Genomic_DNA"/>
</dbReference>
<dbReference type="Proteomes" id="UP000193387">
    <property type="component" value="Unassembled WGS sequence"/>
</dbReference>
<evidence type="ECO:0000259" key="2">
    <source>
        <dbReference type="Pfam" id="PF04909"/>
    </source>
</evidence>
<keyword evidence="1" id="KW-0456">Lyase</keyword>
<protein>
    <recommendedName>
        <fullName evidence="2">Amidohydrolase-related domain-containing protein</fullName>
    </recommendedName>
</protein>
<gene>
    <name evidence="3" type="ORF">AWC23_09435</name>
</gene>
<dbReference type="PANTHER" id="PTHR21240:SF28">
    <property type="entry name" value="ISO-OROTATE DECARBOXYLASE (EUROFUNG)"/>
    <property type="match status" value="1"/>
</dbReference>
<reference evidence="3 4" key="1">
    <citation type="submission" date="2016-01" db="EMBL/GenBank/DDBJ databases">
        <title>The new phylogeny of the genus Mycobacterium.</title>
        <authorList>
            <person name="Tarcisio F."/>
            <person name="Conor M."/>
            <person name="Antonella G."/>
            <person name="Elisabetta G."/>
            <person name="Giulia F.S."/>
            <person name="Sara T."/>
            <person name="Anna F."/>
            <person name="Clotilde B."/>
            <person name="Roberto B."/>
            <person name="Veronica D.S."/>
            <person name="Fabio R."/>
            <person name="Monica P."/>
            <person name="Olivier J."/>
            <person name="Enrico T."/>
            <person name="Nicola S."/>
        </authorList>
    </citation>
    <scope>NUCLEOTIDE SEQUENCE [LARGE SCALE GENOMIC DNA]</scope>
    <source>
        <strain evidence="3 4">DSM 44616</strain>
    </source>
</reference>